<name>A0AAV7G1C0_DENCH</name>
<feature type="compositionally biased region" description="Basic and acidic residues" evidence="1">
    <location>
        <begin position="10"/>
        <end position="28"/>
    </location>
</feature>
<sequence length="129" mass="14400">MLQKVVLGREPTHVELHSHTHKRQEDQQWVDERARKVFEEYTQIQESQVAASEGSSNGSTEYSDYRTWSQAVGGMQHGRVYGLSSQAHAYEGQASGGSSFLVSSQESLCSQQITTLSSELEHVRKAQAD</sequence>
<dbReference type="InterPro" id="IPR004252">
    <property type="entry name" value="Probable_transposase_24"/>
</dbReference>
<accession>A0AAV7G1C0</accession>
<dbReference type="AlphaFoldDB" id="A0AAV7G1C0"/>
<proteinExistence type="predicted"/>
<feature type="region of interest" description="Disordered" evidence="1">
    <location>
        <begin position="1"/>
        <end position="28"/>
    </location>
</feature>
<protein>
    <submittedName>
        <fullName evidence="2">Uncharacterized protein</fullName>
    </submittedName>
</protein>
<gene>
    <name evidence="2" type="ORF">IEQ34_020225</name>
</gene>
<reference evidence="2 3" key="1">
    <citation type="journal article" date="2021" name="Hortic Res">
        <title>Chromosome-scale assembly of the Dendrobium chrysotoxum genome enhances the understanding of orchid evolution.</title>
        <authorList>
            <person name="Zhang Y."/>
            <person name="Zhang G.Q."/>
            <person name="Zhang D."/>
            <person name="Liu X.D."/>
            <person name="Xu X.Y."/>
            <person name="Sun W.H."/>
            <person name="Yu X."/>
            <person name="Zhu X."/>
            <person name="Wang Z.W."/>
            <person name="Zhao X."/>
            <person name="Zhong W.Y."/>
            <person name="Chen H."/>
            <person name="Yin W.L."/>
            <person name="Huang T."/>
            <person name="Niu S.C."/>
            <person name="Liu Z.J."/>
        </authorList>
    </citation>
    <scope>NUCLEOTIDE SEQUENCE [LARGE SCALE GENOMIC DNA]</scope>
    <source>
        <strain evidence="2">Lindl</strain>
    </source>
</reference>
<dbReference type="Pfam" id="PF03004">
    <property type="entry name" value="Transposase_24"/>
    <property type="match status" value="1"/>
</dbReference>
<comment type="caution">
    <text evidence="2">The sequence shown here is derived from an EMBL/GenBank/DDBJ whole genome shotgun (WGS) entry which is preliminary data.</text>
</comment>
<organism evidence="2 3">
    <name type="scientific">Dendrobium chrysotoxum</name>
    <name type="common">Orchid</name>
    <dbReference type="NCBI Taxonomy" id="161865"/>
    <lineage>
        <taxon>Eukaryota</taxon>
        <taxon>Viridiplantae</taxon>
        <taxon>Streptophyta</taxon>
        <taxon>Embryophyta</taxon>
        <taxon>Tracheophyta</taxon>
        <taxon>Spermatophyta</taxon>
        <taxon>Magnoliopsida</taxon>
        <taxon>Liliopsida</taxon>
        <taxon>Asparagales</taxon>
        <taxon>Orchidaceae</taxon>
        <taxon>Epidendroideae</taxon>
        <taxon>Malaxideae</taxon>
        <taxon>Dendrobiinae</taxon>
        <taxon>Dendrobium</taxon>
    </lineage>
</organism>
<keyword evidence="3" id="KW-1185">Reference proteome</keyword>
<dbReference type="EMBL" id="JAGFBR010000018">
    <property type="protein sequence ID" value="KAH0449533.1"/>
    <property type="molecule type" value="Genomic_DNA"/>
</dbReference>
<evidence type="ECO:0000313" key="3">
    <source>
        <dbReference type="Proteomes" id="UP000775213"/>
    </source>
</evidence>
<evidence type="ECO:0000256" key="1">
    <source>
        <dbReference type="SAM" id="MobiDB-lite"/>
    </source>
</evidence>
<evidence type="ECO:0000313" key="2">
    <source>
        <dbReference type="EMBL" id="KAH0449533.1"/>
    </source>
</evidence>
<dbReference type="Proteomes" id="UP000775213">
    <property type="component" value="Unassembled WGS sequence"/>
</dbReference>